<feature type="compositionally biased region" description="Pro residues" evidence="1">
    <location>
        <begin position="620"/>
        <end position="638"/>
    </location>
</feature>
<feature type="region of interest" description="Disordered" evidence="1">
    <location>
        <begin position="500"/>
        <end position="544"/>
    </location>
</feature>
<evidence type="ECO:0000313" key="2">
    <source>
        <dbReference type="EMBL" id="EDW34318.1"/>
    </source>
</evidence>
<dbReference type="HOGENOM" id="CLU_457315_0_0_1"/>
<feature type="compositionally biased region" description="Low complexity" evidence="1">
    <location>
        <begin position="102"/>
        <end position="123"/>
    </location>
</feature>
<evidence type="ECO:0000313" key="3">
    <source>
        <dbReference type="Proteomes" id="UP000008744"/>
    </source>
</evidence>
<organism evidence="3">
    <name type="scientific">Drosophila persimilis</name>
    <name type="common">Fruit fly</name>
    <dbReference type="NCBI Taxonomy" id="7234"/>
    <lineage>
        <taxon>Eukaryota</taxon>
        <taxon>Metazoa</taxon>
        <taxon>Ecdysozoa</taxon>
        <taxon>Arthropoda</taxon>
        <taxon>Hexapoda</taxon>
        <taxon>Insecta</taxon>
        <taxon>Pterygota</taxon>
        <taxon>Neoptera</taxon>
        <taxon>Endopterygota</taxon>
        <taxon>Diptera</taxon>
        <taxon>Brachycera</taxon>
        <taxon>Muscomorpha</taxon>
        <taxon>Ephydroidea</taxon>
        <taxon>Drosophilidae</taxon>
        <taxon>Drosophila</taxon>
        <taxon>Sophophora</taxon>
    </lineage>
</organism>
<feature type="region of interest" description="Disordered" evidence="1">
    <location>
        <begin position="80"/>
        <end position="152"/>
    </location>
</feature>
<protein>
    <submittedName>
        <fullName evidence="2">GL21640</fullName>
    </submittedName>
</protein>
<feature type="compositionally biased region" description="Low complexity" evidence="1">
    <location>
        <begin position="9"/>
        <end position="21"/>
    </location>
</feature>
<dbReference type="OrthoDB" id="7869428at2759"/>
<dbReference type="EMBL" id="CH479182">
    <property type="protein sequence ID" value="EDW34318.1"/>
    <property type="molecule type" value="Genomic_DNA"/>
</dbReference>
<reference evidence="2 3" key="1">
    <citation type="journal article" date="2007" name="Nature">
        <title>Evolution of genes and genomes on the Drosophila phylogeny.</title>
        <authorList>
            <consortium name="Drosophila 12 Genomes Consortium"/>
            <person name="Clark A.G."/>
            <person name="Eisen M.B."/>
            <person name="Smith D.R."/>
            <person name="Bergman C.M."/>
            <person name="Oliver B."/>
            <person name="Markow T.A."/>
            <person name="Kaufman T.C."/>
            <person name="Kellis M."/>
            <person name="Gelbart W."/>
            <person name="Iyer V.N."/>
            <person name="Pollard D.A."/>
            <person name="Sackton T.B."/>
            <person name="Larracuente A.M."/>
            <person name="Singh N.D."/>
            <person name="Abad J.P."/>
            <person name="Abt D.N."/>
            <person name="Adryan B."/>
            <person name="Aguade M."/>
            <person name="Akashi H."/>
            <person name="Anderson W.W."/>
            <person name="Aquadro C.F."/>
            <person name="Ardell D.H."/>
            <person name="Arguello R."/>
            <person name="Artieri C.G."/>
            <person name="Barbash D.A."/>
            <person name="Barker D."/>
            <person name="Barsanti P."/>
            <person name="Batterham P."/>
            <person name="Batzoglou S."/>
            <person name="Begun D."/>
            <person name="Bhutkar A."/>
            <person name="Blanco E."/>
            <person name="Bosak S.A."/>
            <person name="Bradley R.K."/>
            <person name="Brand A.D."/>
            <person name="Brent M.R."/>
            <person name="Brooks A.N."/>
            <person name="Brown R.H."/>
            <person name="Butlin R.K."/>
            <person name="Caggese C."/>
            <person name="Calvi B.R."/>
            <person name="Bernardo de Carvalho A."/>
            <person name="Caspi A."/>
            <person name="Castrezana S."/>
            <person name="Celniker S.E."/>
            <person name="Chang J.L."/>
            <person name="Chapple C."/>
            <person name="Chatterji S."/>
            <person name="Chinwalla A."/>
            <person name="Civetta A."/>
            <person name="Clifton S.W."/>
            <person name="Comeron J.M."/>
            <person name="Costello J.C."/>
            <person name="Coyne J.A."/>
            <person name="Daub J."/>
            <person name="David R.G."/>
            <person name="Delcher A.L."/>
            <person name="Delehaunty K."/>
            <person name="Do C.B."/>
            <person name="Ebling H."/>
            <person name="Edwards K."/>
            <person name="Eickbush T."/>
            <person name="Evans J.D."/>
            <person name="Filipski A."/>
            <person name="Findeiss S."/>
            <person name="Freyhult E."/>
            <person name="Fulton L."/>
            <person name="Fulton R."/>
            <person name="Garcia A.C."/>
            <person name="Gardiner A."/>
            <person name="Garfield D.A."/>
            <person name="Garvin B.E."/>
            <person name="Gibson G."/>
            <person name="Gilbert D."/>
            <person name="Gnerre S."/>
            <person name="Godfrey J."/>
            <person name="Good R."/>
            <person name="Gotea V."/>
            <person name="Gravely B."/>
            <person name="Greenberg A.J."/>
            <person name="Griffiths-Jones S."/>
            <person name="Gross S."/>
            <person name="Guigo R."/>
            <person name="Gustafson E.A."/>
            <person name="Haerty W."/>
            <person name="Hahn M.W."/>
            <person name="Halligan D.L."/>
            <person name="Halpern A.L."/>
            <person name="Halter G.M."/>
            <person name="Han M.V."/>
            <person name="Heger A."/>
            <person name="Hillier L."/>
            <person name="Hinrichs A.S."/>
            <person name="Holmes I."/>
            <person name="Hoskins R.A."/>
            <person name="Hubisz M.J."/>
            <person name="Hultmark D."/>
            <person name="Huntley M.A."/>
            <person name="Jaffe D.B."/>
            <person name="Jagadeeshan S."/>
            <person name="Jeck W.R."/>
            <person name="Johnson J."/>
            <person name="Jones C.D."/>
            <person name="Jordan W.C."/>
            <person name="Karpen G.H."/>
            <person name="Kataoka E."/>
            <person name="Keightley P.D."/>
            <person name="Kheradpour P."/>
            <person name="Kirkness E.F."/>
            <person name="Koerich L.B."/>
            <person name="Kristiansen K."/>
            <person name="Kudrna D."/>
            <person name="Kulathinal R.J."/>
            <person name="Kumar S."/>
            <person name="Kwok R."/>
            <person name="Lander E."/>
            <person name="Langley C.H."/>
            <person name="Lapoint R."/>
            <person name="Lazzaro B.P."/>
            <person name="Lee S.J."/>
            <person name="Levesque L."/>
            <person name="Li R."/>
            <person name="Lin C.F."/>
            <person name="Lin M.F."/>
            <person name="Lindblad-Toh K."/>
            <person name="Llopart A."/>
            <person name="Long M."/>
            <person name="Low L."/>
            <person name="Lozovsky E."/>
            <person name="Lu J."/>
            <person name="Luo M."/>
            <person name="Machado C.A."/>
            <person name="Makalowski W."/>
            <person name="Marzo M."/>
            <person name="Matsuda M."/>
            <person name="Matzkin L."/>
            <person name="McAllister B."/>
            <person name="McBride C.S."/>
            <person name="McKernan B."/>
            <person name="McKernan K."/>
            <person name="Mendez-Lago M."/>
            <person name="Minx P."/>
            <person name="Mollenhauer M.U."/>
            <person name="Montooth K."/>
            <person name="Mount S.M."/>
            <person name="Mu X."/>
            <person name="Myers E."/>
            <person name="Negre B."/>
            <person name="Newfeld S."/>
            <person name="Nielsen R."/>
            <person name="Noor M.A."/>
            <person name="O'Grady P."/>
            <person name="Pachter L."/>
            <person name="Papaceit M."/>
            <person name="Parisi M.J."/>
            <person name="Parisi M."/>
            <person name="Parts L."/>
            <person name="Pedersen J.S."/>
            <person name="Pesole G."/>
            <person name="Phillippy A.M."/>
            <person name="Ponting C.P."/>
            <person name="Pop M."/>
            <person name="Porcelli D."/>
            <person name="Powell J.R."/>
            <person name="Prohaska S."/>
            <person name="Pruitt K."/>
            <person name="Puig M."/>
            <person name="Quesneville H."/>
            <person name="Ram K.R."/>
            <person name="Rand D."/>
            <person name="Rasmussen M.D."/>
            <person name="Reed L.K."/>
            <person name="Reenan R."/>
            <person name="Reily A."/>
            <person name="Remington K.A."/>
            <person name="Rieger T.T."/>
            <person name="Ritchie M.G."/>
            <person name="Robin C."/>
            <person name="Rogers Y.H."/>
            <person name="Rohde C."/>
            <person name="Rozas J."/>
            <person name="Rubenfield M.J."/>
            <person name="Ruiz A."/>
            <person name="Russo S."/>
            <person name="Salzberg S.L."/>
            <person name="Sanchez-Gracia A."/>
            <person name="Saranga D.J."/>
            <person name="Sato H."/>
            <person name="Schaeffer S.W."/>
            <person name="Schatz M.C."/>
            <person name="Schlenke T."/>
            <person name="Schwartz R."/>
            <person name="Segarra C."/>
            <person name="Singh R.S."/>
            <person name="Sirot L."/>
            <person name="Sirota M."/>
            <person name="Sisneros N.B."/>
            <person name="Smith C.D."/>
            <person name="Smith T.F."/>
            <person name="Spieth J."/>
            <person name="Stage D.E."/>
            <person name="Stark A."/>
            <person name="Stephan W."/>
            <person name="Strausberg R.L."/>
            <person name="Strempel S."/>
            <person name="Sturgill D."/>
            <person name="Sutton G."/>
            <person name="Sutton G.G."/>
            <person name="Tao W."/>
            <person name="Teichmann S."/>
            <person name="Tobari Y.N."/>
            <person name="Tomimura Y."/>
            <person name="Tsolas J.M."/>
            <person name="Valente V.L."/>
            <person name="Venter E."/>
            <person name="Venter J.C."/>
            <person name="Vicario S."/>
            <person name="Vieira F.G."/>
            <person name="Vilella A.J."/>
            <person name="Villasante A."/>
            <person name="Walenz B."/>
            <person name="Wang J."/>
            <person name="Wasserman M."/>
            <person name="Watts T."/>
            <person name="Wilson D."/>
            <person name="Wilson R.K."/>
            <person name="Wing R.A."/>
            <person name="Wolfner M.F."/>
            <person name="Wong A."/>
            <person name="Wong G.K."/>
            <person name="Wu C.I."/>
            <person name="Wu G."/>
            <person name="Yamamoto D."/>
            <person name="Yang H.P."/>
            <person name="Yang S.P."/>
            <person name="Yorke J.A."/>
            <person name="Yoshida K."/>
            <person name="Zdobnov E."/>
            <person name="Zhang P."/>
            <person name="Zhang Y."/>
            <person name="Zimin A.V."/>
            <person name="Baldwin J."/>
            <person name="Abdouelleil A."/>
            <person name="Abdulkadir J."/>
            <person name="Abebe A."/>
            <person name="Abera B."/>
            <person name="Abreu J."/>
            <person name="Acer S.C."/>
            <person name="Aftuck L."/>
            <person name="Alexander A."/>
            <person name="An P."/>
            <person name="Anderson E."/>
            <person name="Anderson S."/>
            <person name="Arachi H."/>
            <person name="Azer M."/>
            <person name="Bachantsang P."/>
            <person name="Barry A."/>
            <person name="Bayul T."/>
            <person name="Berlin A."/>
            <person name="Bessette D."/>
            <person name="Bloom T."/>
            <person name="Blye J."/>
            <person name="Boguslavskiy L."/>
            <person name="Bonnet C."/>
            <person name="Boukhgalter B."/>
            <person name="Bourzgui I."/>
            <person name="Brown A."/>
            <person name="Cahill P."/>
            <person name="Channer S."/>
            <person name="Cheshatsang Y."/>
            <person name="Chuda L."/>
            <person name="Citroen M."/>
            <person name="Collymore A."/>
            <person name="Cooke P."/>
            <person name="Costello M."/>
            <person name="D'Aco K."/>
            <person name="Daza R."/>
            <person name="De Haan G."/>
            <person name="DeGray S."/>
            <person name="DeMaso C."/>
            <person name="Dhargay N."/>
            <person name="Dooley K."/>
            <person name="Dooley E."/>
            <person name="Doricent M."/>
            <person name="Dorje P."/>
            <person name="Dorjee K."/>
            <person name="Dupes A."/>
            <person name="Elong R."/>
            <person name="Falk J."/>
            <person name="Farina A."/>
            <person name="Faro S."/>
            <person name="Ferguson D."/>
            <person name="Fisher S."/>
            <person name="Foley C.D."/>
            <person name="Franke A."/>
            <person name="Friedrich D."/>
            <person name="Gadbois L."/>
            <person name="Gearin G."/>
            <person name="Gearin C.R."/>
            <person name="Giannoukos G."/>
            <person name="Goode T."/>
            <person name="Graham J."/>
            <person name="Grandbois E."/>
            <person name="Grewal S."/>
            <person name="Gyaltsen K."/>
            <person name="Hafez N."/>
            <person name="Hagos B."/>
            <person name="Hall J."/>
            <person name="Henson C."/>
            <person name="Hollinger A."/>
            <person name="Honan T."/>
            <person name="Huard M.D."/>
            <person name="Hughes L."/>
            <person name="Hurhula B."/>
            <person name="Husby M.E."/>
            <person name="Kamat A."/>
            <person name="Kanga B."/>
            <person name="Kashin S."/>
            <person name="Khazanovich D."/>
            <person name="Kisner P."/>
            <person name="Lance K."/>
            <person name="Lara M."/>
            <person name="Lee W."/>
            <person name="Lennon N."/>
            <person name="Letendre F."/>
            <person name="LeVine R."/>
            <person name="Lipovsky A."/>
            <person name="Liu X."/>
            <person name="Liu J."/>
            <person name="Liu S."/>
            <person name="Lokyitsang T."/>
            <person name="Lokyitsang Y."/>
            <person name="Lubonja R."/>
            <person name="Lui A."/>
            <person name="MacDonald P."/>
            <person name="Magnisalis V."/>
            <person name="Maru K."/>
            <person name="Matthews C."/>
            <person name="McCusker W."/>
            <person name="McDonough S."/>
            <person name="Mehta T."/>
            <person name="Meldrim J."/>
            <person name="Meneus L."/>
            <person name="Mihai O."/>
            <person name="Mihalev A."/>
            <person name="Mihova T."/>
            <person name="Mittelman R."/>
            <person name="Mlenga V."/>
            <person name="Montmayeur A."/>
            <person name="Mulrain L."/>
            <person name="Navidi A."/>
            <person name="Naylor J."/>
            <person name="Negash T."/>
            <person name="Nguyen T."/>
            <person name="Nguyen N."/>
            <person name="Nicol R."/>
            <person name="Norbu C."/>
            <person name="Norbu N."/>
            <person name="Novod N."/>
            <person name="O'Neill B."/>
            <person name="Osman S."/>
            <person name="Markiewicz E."/>
            <person name="Oyono O.L."/>
            <person name="Patti C."/>
            <person name="Phunkhang P."/>
            <person name="Pierre F."/>
            <person name="Priest M."/>
            <person name="Raghuraman S."/>
            <person name="Rege F."/>
            <person name="Reyes R."/>
            <person name="Rise C."/>
            <person name="Rogov P."/>
            <person name="Ross K."/>
            <person name="Ryan E."/>
            <person name="Settipalli S."/>
            <person name="Shea T."/>
            <person name="Sherpa N."/>
            <person name="Shi L."/>
            <person name="Shih D."/>
            <person name="Sparrow T."/>
            <person name="Spaulding J."/>
            <person name="Stalker J."/>
            <person name="Stange-Thomann N."/>
            <person name="Stavropoulos S."/>
            <person name="Stone C."/>
            <person name="Strader C."/>
            <person name="Tesfaye S."/>
            <person name="Thomson T."/>
            <person name="Thoulutsang Y."/>
            <person name="Thoulutsang D."/>
            <person name="Topham K."/>
            <person name="Topping I."/>
            <person name="Tsamla T."/>
            <person name="Vassiliev H."/>
            <person name="Vo A."/>
            <person name="Wangchuk T."/>
            <person name="Wangdi T."/>
            <person name="Weiand M."/>
            <person name="Wilkinson J."/>
            <person name="Wilson A."/>
            <person name="Yadav S."/>
            <person name="Young G."/>
            <person name="Yu Q."/>
            <person name="Zembek L."/>
            <person name="Zhong D."/>
            <person name="Zimmer A."/>
            <person name="Zwirko Z."/>
            <person name="Jaffe D.B."/>
            <person name="Alvarez P."/>
            <person name="Brockman W."/>
            <person name="Butler J."/>
            <person name="Chin C."/>
            <person name="Gnerre S."/>
            <person name="Grabherr M."/>
            <person name="Kleber M."/>
            <person name="Mauceli E."/>
            <person name="MacCallum I."/>
        </authorList>
    </citation>
    <scope>NUCLEOTIDE SEQUENCE [LARGE SCALE GENOMIC DNA]</scope>
    <source>
        <strain evidence="3">MSH-3 / Tucson 14011-0111.49</strain>
    </source>
</reference>
<name>B4GFD3_DROPE</name>
<feature type="region of interest" description="Disordered" evidence="1">
    <location>
        <begin position="341"/>
        <end position="363"/>
    </location>
</feature>
<feature type="compositionally biased region" description="Pro residues" evidence="1">
    <location>
        <begin position="130"/>
        <end position="149"/>
    </location>
</feature>
<dbReference type="Proteomes" id="UP000008744">
    <property type="component" value="Unassembled WGS sequence"/>
</dbReference>
<accession>B4GFD3</accession>
<feature type="region of interest" description="Disordered" evidence="1">
    <location>
        <begin position="570"/>
        <end position="596"/>
    </location>
</feature>
<feature type="region of interest" description="Disordered" evidence="1">
    <location>
        <begin position="401"/>
        <end position="483"/>
    </location>
</feature>
<feature type="compositionally biased region" description="Basic and acidic residues" evidence="1">
    <location>
        <begin position="308"/>
        <end position="318"/>
    </location>
</feature>
<keyword evidence="3" id="KW-1185">Reference proteome</keyword>
<dbReference type="eggNOG" id="ENOG502T8PF">
    <property type="taxonomic scope" value="Eukaryota"/>
</dbReference>
<dbReference type="OMA" id="CCKATMA"/>
<feature type="region of interest" description="Disordered" evidence="1">
    <location>
        <begin position="610"/>
        <end position="653"/>
    </location>
</feature>
<proteinExistence type="predicted"/>
<feature type="compositionally biased region" description="Basic and acidic residues" evidence="1">
    <location>
        <begin position="352"/>
        <end position="362"/>
    </location>
</feature>
<feature type="region of interest" description="Disordered" evidence="1">
    <location>
        <begin position="295"/>
        <end position="319"/>
    </location>
</feature>
<feature type="region of interest" description="Disordered" evidence="1">
    <location>
        <begin position="1"/>
        <end position="21"/>
    </location>
</feature>
<dbReference type="AlphaFoldDB" id="B4GFD3"/>
<evidence type="ECO:0000256" key="1">
    <source>
        <dbReference type="SAM" id="MobiDB-lite"/>
    </source>
</evidence>
<gene>
    <name evidence="2" type="primary">Dper\GL21640</name>
    <name evidence="2" type="ORF">Dper_GL21640</name>
</gene>
<sequence length="653" mass="72124">MCVPAWIPTTTSTSSTGSASGSRAITIRGVSMVPISSGSSTEILILLQKDLQKLQLFQKEVRYSMMESLTQGYVEQEQKALQKHSAKGNESSSDKGKRWNHSSYSSERSDCDLSSDSCSNDSTCSCCSDQPPPPQCRPQQPPAVRPRPSPHTFNDDTSFCPPALLPPASVQFGATNFDNVCPMDWTPVYVLPQCCCMPTMPPSMRSAAQQFCAPSAPRFQERSLDQTDGQRASFGTEMLCYCIPKNPTPMMPAAQQVCFPPEPRTQERFVDHGQRDSFGKDMLCCCKATMAPPMRPAAQKVSSPPEPRTQERSVDHGQRGGFRNEMICCCKATMAPPMRPAAQQVCSPPEPRTQERSVDHGQRGGFGNEMLCCCKATMAPPMRPAAQQVCFPPEARTQDRSFDHENCNLDDDNIYLEQSAPPVSKRTKRCSKQPPPESSRRQTDSGCQRSKRPPAQVRCFKQGQCGQRGQSGHRSHRGGGKCYPNAYPVPVLGRQMANTMDSLDPVDSDQMDPLGPRCDFGESSEAASAAIDTDARAQPNESIRPLQRIGQARHGAGINEPFDQYYQHPCTSRRAPEMNPMANFDPDRFDSDQRGGIGRLRNVNIRTHIDYDYAQIPGNENPPRPLPRNYPENPPSPQSPGQNIPSFPHGDEK</sequence>